<feature type="region of interest" description="Disordered" evidence="1">
    <location>
        <begin position="47"/>
        <end position="174"/>
    </location>
</feature>
<feature type="transmembrane region" description="Helical" evidence="2">
    <location>
        <begin position="336"/>
        <end position="353"/>
    </location>
</feature>
<evidence type="ECO:0000313" key="4">
    <source>
        <dbReference type="Proteomes" id="UP000198757"/>
    </source>
</evidence>
<keyword evidence="2" id="KW-0812">Transmembrane</keyword>
<feature type="transmembrane region" description="Helical" evidence="2">
    <location>
        <begin position="306"/>
        <end position="324"/>
    </location>
</feature>
<evidence type="ECO:0000256" key="2">
    <source>
        <dbReference type="SAM" id="Phobius"/>
    </source>
</evidence>
<feature type="compositionally biased region" description="Basic and acidic residues" evidence="1">
    <location>
        <begin position="47"/>
        <end position="56"/>
    </location>
</feature>
<evidence type="ECO:0008006" key="5">
    <source>
        <dbReference type="Google" id="ProtNLM"/>
    </source>
</evidence>
<reference evidence="4" key="1">
    <citation type="submission" date="2016-10" db="EMBL/GenBank/DDBJ databases">
        <authorList>
            <person name="Varghese N."/>
            <person name="Submissions S."/>
        </authorList>
    </citation>
    <scope>NUCLEOTIDE SEQUENCE [LARGE SCALE GENOMIC DNA]</scope>
    <source>
        <strain evidence="4">DSM 25811 / CCM 8410 / LMG 26954 / E90</strain>
    </source>
</reference>
<proteinExistence type="predicted"/>
<gene>
    <name evidence="3" type="ORF">SAMN04487894_1318</name>
</gene>
<name>A0A1G7BLV4_NIADE</name>
<evidence type="ECO:0000313" key="3">
    <source>
        <dbReference type="EMBL" id="SDE27892.1"/>
    </source>
</evidence>
<dbReference type="Pfam" id="PF14093">
    <property type="entry name" value="DUF4271"/>
    <property type="match status" value="1"/>
</dbReference>
<feature type="compositionally biased region" description="Basic and acidic residues" evidence="1">
    <location>
        <begin position="123"/>
        <end position="134"/>
    </location>
</feature>
<dbReference type="Proteomes" id="UP000198757">
    <property type="component" value="Unassembled WGS sequence"/>
</dbReference>
<dbReference type="AlphaFoldDB" id="A0A1G7BLV4"/>
<keyword evidence="2" id="KW-1133">Transmembrane helix</keyword>
<evidence type="ECO:0000256" key="1">
    <source>
        <dbReference type="SAM" id="MobiDB-lite"/>
    </source>
</evidence>
<keyword evidence="2" id="KW-0472">Membrane</keyword>
<dbReference type="STRING" id="1285928.SAMN04487894_1318"/>
<feature type="compositionally biased region" description="Polar residues" evidence="1">
    <location>
        <begin position="111"/>
        <end position="121"/>
    </location>
</feature>
<sequence length="474" mass="52997">MLRRGFIFFGDIGAGLLFLRFKDVFSLVRLIIILFLSFFSMSNASAQKKDSAKEPAQRVTKPVSKPNNNRQPAASRPAVKKPAATKPAAPAVTGKKGAVTTTPAKTVPRPQLQQQSNTGKTNAKKDTSRKKDTAVKTLRPPAAKKDTAAVKKTGPASGTGIKRDSLAHATRKASVKKDTLNRIGAAIPHLPAADSTRIRAAIADSLKSLAQLSALERNFNLTKKILAHHPYYVFTATPVITPYSKRPRQPGEEIYFYTLAGIMLLFAGFKTAFSKYFDDLTTLFFRRTLKQRQLQQQLSQNTLPSFLFNILFVFVAGYYLALMAEQLATHKPAYPFWQLFAFAVAFVSLAYLAKFFLLKLFGWLFKLQHLTDAYIFLIFLVNKILVLFLLPVIIVTSLGGTGIKTIIWTLSWLIIGALFLYRFTVALQMAQKSNKISLFHFFIYFVAFELLPAFVIYKFILHFLTGNSVPLHPI</sequence>
<feature type="transmembrane region" description="Helical" evidence="2">
    <location>
        <begin position="254"/>
        <end position="273"/>
    </location>
</feature>
<dbReference type="EMBL" id="FMZO01000031">
    <property type="protein sequence ID" value="SDE27892.1"/>
    <property type="molecule type" value="Genomic_DNA"/>
</dbReference>
<keyword evidence="4" id="KW-1185">Reference proteome</keyword>
<feature type="transmembrane region" description="Helical" evidence="2">
    <location>
        <begin position="373"/>
        <end position="394"/>
    </location>
</feature>
<organism evidence="3 4">
    <name type="scientific">Niabella drilacis (strain DSM 25811 / CCM 8410 / CCUG 62505 / LMG 26954 / E90)</name>
    <dbReference type="NCBI Taxonomy" id="1285928"/>
    <lineage>
        <taxon>Bacteria</taxon>
        <taxon>Pseudomonadati</taxon>
        <taxon>Bacteroidota</taxon>
        <taxon>Chitinophagia</taxon>
        <taxon>Chitinophagales</taxon>
        <taxon>Chitinophagaceae</taxon>
        <taxon>Niabella</taxon>
    </lineage>
</organism>
<feature type="transmembrane region" description="Helical" evidence="2">
    <location>
        <begin position="406"/>
        <end position="424"/>
    </location>
</feature>
<feature type="transmembrane region" description="Helical" evidence="2">
    <location>
        <begin position="436"/>
        <end position="457"/>
    </location>
</feature>
<accession>A0A1G7BLV4</accession>
<dbReference type="InterPro" id="IPR025367">
    <property type="entry name" value="DUF4271"/>
</dbReference>
<protein>
    <recommendedName>
        <fullName evidence="5">DUF4271 domain-containing protein</fullName>
    </recommendedName>
</protein>
<feature type="compositionally biased region" description="Low complexity" evidence="1">
    <location>
        <begin position="80"/>
        <end position="98"/>
    </location>
</feature>